<keyword evidence="3 7" id="KW-0548">Nucleotidyltransferase</keyword>
<evidence type="ECO:0000256" key="2">
    <source>
        <dbReference type="ARBA" id="ARBA00022679"/>
    </source>
</evidence>
<dbReference type="Proteomes" id="UP000243459">
    <property type="component" value="Chromosome 4"/>
</dbReference>
<evidence type="ECO:0000256" key="1">
    <source>
        <dbReference type="ARBA" id="ARBA00022478"/>
    </source>
</evidence>
<dbReference type="OMA" id="CCSPFRG"/>
<dbReference type="GO" id="GO:0003899">
    <property type="term" value="F:DNA-directed RNA polymerase activity"/>
    <property type="evidence" value="ECO:0007669"/>
    <property type="project" value="UniProtKB-EC"/>
</dbReference>
<dbReference type="GO" id="GO:0006351">
    <property type="term" value="P:DNA-templated transcription"/>
    <property type="evidence" value="ECO:0007669"/>
    <property type="project" value="InterPro"/>
</dbReference>
<dbReference type="GO" id="GO:0003677">
    <property type="term" value="F:DNA binding"/>
    <property type="evidence" value="ECO:0007669"/>
    <property type="project" value="InterPro"/>
</dbReference>
<dbReference type="InterPro" id="IPR007083">
    <property type="entry name" value="RNA_pol_Rpb1_4"/>
</dbReference>
<dbReference type="Pfam" id="PF05000">
    <property type="entry name" value="RNA_pol_Rpb1_4"/>
    <property type="match status" value="1"/>
</dbReference>
<dbReference type="GO" id="GO:0000428">
    <property type="term" value="C:DNA-directed RNA polymerase complex"/>
    <property type="evidence" value="ECO:0007669"/>
    <property type="project" value="UniProtKB-KW"/>
</dbReference>
<accession>A0A5P1F4P2</accession>
<dbReference type="Gene3D" id="3.30.1490.180">
    <property type="entry name" value="RNA polymerase ii"/>
    <property type="match status" value="1"/>
</dbReference>
<dbReference type="InterPro" id="IPR000722">
    <property type="entry name" value="RNA_pol_asu"/>
</dbReference>
<evidence type="ECO:0000256" key="7">
    <source>
        <dbReference type="RuleBase" id="RU004279"/>
    </source>
</evidence>
<dbReference type="Gene3D" id="4.10.860.120">
    <property type="entry name" value="RNA polymerase II, clamp domain"/>
    <property type="match status" value="1"/>
</dbReference>
<dbReference type="SMART" id="SM00663">
    <property type="entry name" value="RPOLA_N"/>
    <property type="match status" value="1"/>
</dbReference>
<dbReference type="PANTHER" id="PTHR19376:SF36">
    <property type="entry name" value="DNA-DIRECTED RNA POLYMERASE IV SUBUNIT 1"/>
    <property type="match status" value="1"/>
</dbReference>
<sequence length="1445" mass="162245">MQSQSSQHTIMEKDLNSERMVPSAQLLGIKFDLMTGPDIEKFSQVNVNDSSDLNSVKLGLPNASSECTTCGSTNTKDCEGHFGVIKLPATIYHPYLVNEVVHILNQICPGCKSIKKQTRKDMQIKKKIETLQRLLLKMKFEKLKMPQNQNLLSKVAKVKHLKFSGSNKKWASVENQASCKYCSKNSQNKYWYPAIKFETLLTDSKGKIVSKGKTDSKGKKCVAIVAEINERVPRQFRNKSLSEVLPKDFWDFMPMVSYQHNKSESMDVNKIILSPAQLHNNSTSAEEQAAYSVKNDKPSCTGLKWVKEVVLSKRSDNTFRVIMIGDPKMKTGEIGLPRDICENLYIAEHVNNHNVKKLKEVCELHVRSKRELHARRKDKLILIHNSKQLQVGDTFNKPLEDGDIIMVNRNPSVHPHSLLALSVKILPVKDVVSINPLCCAPLLGDFDGDCLHGFVPQSIGARVELKELLSLDSQLFNYQGGQSLLSLTHDSLTAAHLLMEDEIFLNKREMQQLNMLCPWNLEFPTVIKAPTIEMPQWTGWQLFSMLLPIDMDFAPASSSFEIRKGDLVPPSGVSSSSSSSSQKIISEIFSRMFECYGGKAHEYLFHFQEILCEYLTMRGLSVSLHDIYLASNAYTRTKLINEVSCALEEAKGSFRFSELMLEPMVGFLLKEHDESDDLSHTIDVSNITRTRPMSEASIAKFKDIFRDLQNVVHHYVSADNSLFTMMRAGSKGSLLKLVQQGLCLGLQLSTKTLPFTIPLELSCFAWNEHKAFNRSVSEKDESDFSRGENSYAVIEASFLDGLNPLECFFHALACRANMFSENAQVPGTLTRKIMFHMRDIYVAYDGTVRNSYGQQVVQFSHQSPYEKSRNSQFSIEDSQLSGQPVGSLAACSISEAAYGALDTPVNSLESSPLLNLKKVLECVPGKTSTERTASLVLSNKLRKLNYGFEYGALAVRDHLDKVFFSDVVTSVMIFYAARDIKETKGPKLSPWVSHFHINKERMAKKGIHAQSIVDALSGNYHLFREGKMLPRLFMTCQNCLLDNAKNFEESCILVTAEDYNSPTILDIIRDTVIPVLLQTLIKGFTEFKQVDILWDSHSKPDGELIVKVTMAKSCALRNFWHALQNACIPIMDLIDWGRSHPDGVYDISNAFGIVSAYNYFLRSLKSTISDIGRNIHLEHLLLVSDSLSVTGEFHGLTAKALKQQKAHLSISAPFTEACFSNPEKSFIDAAKQGLADNLQGTVDAVAWGQEAPVGTGGSFKLMYSGKAHIPKPSDNVYETLLSLKSDKPWQTPNADKWWRGAVSNISGSMKTWDGFNFTSEKKTMVRSSSKSDSMPIGSWSSIEAMRSALRRILHQYSIDHHLNEVDKSLVIEALMYHPKKDAKIGCGIKEIKVGCGPYHPETRCFILIRSDGTTEDFSYHKCVNEAARQLSIEFKLTKKSDLYHK</sequence>
<dbReference type="InterPro" id="IPR044893">
    <property type="entry name" value="RNA_pol_Rpb1_clamp_domain"/>
</dbReference>
<dbReference type="Pfam" id="PF04997">
    <property type="entry name" value="RNA_pol_Rpb1_1"/>
    <property type="match status" value="1"/>
</dbReference>
<dbReference type="Gramene" id="ONK73338">
    <property type="protein sequence ID" value="ONK73338"/>
    <property type="gene ID" value="A4U43_C04F29910"/>
</dbReference>
<evidence type="ECO:0000259" key="8">
    <source>
        <dbReference type="SMART" id="SM00663"/>
    </source>
</evidence>
<comment type="function">
    <text evidence="7">DNA-dependent RNA polymerase catalyzes the transcription of DNA into RNA using the four ribonucleoside triphosphates as substrates.</text>
</comment>
<dbReference type="PANTHER" id="PTHR19376">
    <property type="entry name" value="DNA-DIRECTED RNA POLYMERASE"/>
    <property type="match status" value="1"/>
</dbReference>
<proteinExistence type="inferred from homology"/>
<keyword evidence="2 7" id="KW-0808">Transferase</keyword>
<dbReference type="Pfam" id="PF00623">
    <property type="entry name" value="RNA_pol_Rpb1_2"/>
    <property type="match status" value="1"/>
</dbReference>
<dbReference type="Gene3D" id="1.10.274.100">
    <property type="entry name" value="RNA polymerase Rpb1, domain 3"/>
    <property type="match status" value="1"/>
</dbReference>
<dbReference type="SUPFAM" id="SSF64484">
    <property type="entry name" value="beta and beta-prime subunits of DNA dependent RNA-polymerase"/>
    <property type="match status" value="1"/>
</dbReference>
<keyword evidence="4" id="KW-0862">Zinc</keyword>
<dbReference type="EC" id="2.7.7.6" evidence="7"/>
<dbReference type="EMBL" id="CM007384">
    <property type="protein sequence ID" value="ONK73338.1"/>
    <property type="molecule type" value="Genomic_DNA"/>
</dbReference>
<dbReference type="InterPro" id="IPR038120">
    <property type="entry name" value="Rpb1_funnel_sf"/>
</dbReference>
<evidence type="ECO:0000313" key="9">
    <source>
        <dbReference type="EMBL" id="ONK73338.1"/>
    </source>
</evidence>
<keyword evidence="10" id="KW-1185">Reference proteome</keyword>
<gene>
    <name evidence="9" type="ORF">A4U43_C04F29910</name>
</gene>
<evidence type="ECO:0000256" key="5">
    <source>
        <dbReference type="ARBA" id="ARBA00023163"/>
    </source>
</evidence>
<protein>
    <recommendedName>
        <fullName evidence="7">DNA-directed RNA polymerase subunit</fullName>
        <ecNumber evidence="7">2.7.7.6</ecNumber>
    </recommendedName>
</protein>
<evidence type="ECO:0000256" key="4">
    <source>
        <dbReference type="ARBA" id="ARBA00022833"/>
    </source>
</evidence>
<reference evidence="10" key="1">
    <citation type="journal article" date="2017" name="Nat. Commun.">
        <title>The asparagus genome sheds light on the origin and evolution of a young Y chromosome.</title>
        <authorList>
            <person name="Harkess A."/>
            <person name="Zhou J."/>
            <person name="Xu C."/>
            <person name="Bowers J.E."/>
            <person name="Van der Hulst R."/>
            <person name="Ayyampalayam S."/>
            <person name="Mercati F."/>
            <person name="Riccardi P."/>
            <person name="McKain M.R."/>
            <person name="Kakrana A."/>
            <person name="Tang H."/>
            <person name="Ray J."/>
            <person name="Groenendijk J."/>
            <person name="Arikit S."/>
            <person name="Mathioni S.M."/>
            <person name="Nakano M."/>
            <person name="Shan H."/>
            <person name="Telgmann-Rauber A."/>
            <person name="Kanno A."/>
            <person name="Yue Z."/>
            <person name="Chen H."/>
            <person name="Li W."/>
            <person name="Chen Y."/>
            <person name="Xu X."/>
            <person name="Zhang Y."/>
            <person name="Luo S."/>
            <person name="Chen H."/>
            <person name="Gao J."/>
            <person name="Mao Z."/>
            <person name="Pires J.C."/>
            <person name="Luo M."/>
            <person name="Kudrna D."/>
            <person name="Wing R.A."/>
            <person name="Meyers B.C."/>
            <person name="Yi K."/>
            <person name="Kong H."/>
            <person name="Lavrijsen P."/>
            <person name="Sunseri F."/>
            <person name="Falavigna A."/>
            <person name="Ye Y."/>
            <person name="Leebens-Mack J.H."/>
            <person name="Chen G."/>
        </authorList>
    </citation>
    <scope>NUCLEOTIDE SEQUENCE [LARGE SCALE GENOMIC DNA]</scope>
    <source>
        <strain evidence="10">cv. DH0086</strain>
    </source>
</reference>
<dbReference type="Gene3D" id="1.10.132.30">
    <property type="match status" value="1"/>
</dbReference>
<keyword evidence="1 7" id="KW-0240">DNA-directed RNA polymerase</keyword>
<comment type="similarity">
    <text evidence="7">Belongs to the RNA polymerase beta' chain family.</text>
</comment>
<evidence type="ECO:0000313" key="10">
    <source>
        <dbReference type="Proteomes" id="UP000243459"/>
    </source>
</evidence>
<dbReference type="InterPro" id="IPR006592">
    <property type="entry name" value="RNA_pol_N"/>
</dbReference>
<feature type="domain" description="RNA polymerase N-terminal" evidence="8">
    <location>
        <begin position="244"/>
        <end position="499"/>
    </location>
</feature>
<dbReference type="Gene3D" id="2.40.40.20">
    <property type="match status" value="1"/>
</dbReference>
<name>A0A5P1F4P2_ASPOF</name>
<dbReference type="Pfam" id="PF11523">
    <property type="entry name" value="DUF3223"/>
    <property type="match status" value="1"/>
</dbReference>
<dbReference type="InterPro" id="IPR007080">
    <property type="entry name" value="RNA_pol_Rpb1_1"/>
</dbReference>
<dbReference type="Gene3D" id="3.10.450.40">
    <property type="match status" value="1"/>
</dbReference>
<dbReference type="InterPro" id="IPR007066">
    <property type="entry name" value="RNA_pol_Rpb1_3"/>
</dbReference>
<dbReference type="Pfam" id="PF04983">
    <property type="entry name" value="RNA_pol_Rpb1_3"/>
    <property type="match status" value="1"/>
</dbReference>
<keyword evidence="5 7" id="KW-0804">Transcription</keyword>
<comment type="catalytic activity">
    <reaction evidence="6 7">
        <text>RNA(n) + a ribonucleoside 5'-triphosphate = RNA(n+1) + diphosphate</text>
        <dbReference type="Rhea" id="RHEA:21248"/>
        <dbReference type="Rhea" id="RHEA-COMP:14527"/>
        <dbReference type="Rhea" id="RHEA-COMP:17342"/>
        <dbReference type="ChEBI" id="CHEBI:33019"/>
        <dbReference type="ChEBI" id="CHEBI:61557"/>
        <dbReference type="ChEBI" id="CHEBI:140395"/>
        <dbReference type="EC" id="2.7.7.6"/>
    </reaction>
</comment>
<evidence type="ECO:0000256" key="3">
    <source>
        <dbReference type="ARBA" id="ARBA00022695"/>
    </source>
</evidence>
<evidence type="ECO:0000256" key="6">
    <source>
        <dbReference type="ARBA" id="ARBA00048552"/>
    </source>
</evidence>
<dbReference type="InterPro" id="IPR042102">
    <property type="entry name" value="RNA_pol_Rpb1_3_sf"/>
</dbReference>
<organism evidence="9 10">
    <name type="scientific">Asparagus officinalis</name>
    <name type="common">Garden asparagus</name>
    <dbReference type="NCBI Taxonomy" id="4686"/>
    <lineage>
        <taxon>Eukaryota</taxon>
        <taxon>Viridiplantae</taxon>
        <taxon>Streptophyta</taxon>
        <taxon>Embryophyta</taxon>
        <taxon>Tracheophyta</taxon>
        <taxon>Spermatophyta</taxon>
        <taxon>Magnoliopsida</taxon>
        <taxon>Liliopsida</taxon>
        <taxon>Asparagales</taxon>
        <taxon>Asparagaceae</taxon>
        <taxon>Asparagoideae</taxon>
        <taxon>Asparagus</taxon>
    </lineage>
</organism>
<dbReference type="InterPro" id="IPR045867">
    <property type="entry name" value="DNA-dir_RpoC_beta_prime"/>
</dbReference>